<organism evidence="2">
    <name type="scientific">Arundo donax</name>
    <name type="common">Giant reed</name>
    <name type="synonym">Donax arundinaceus</name>
    <dbReference type="NCBI Taxonomy" id="35708"/>
    <lineage>
        <taxon>Eukaryota</taxon>
        <taxon>Viridiplantae</taxon>
        <taxon>Streptophyta</taxon>
        <taxon>Embryophyta</taxon>
        <taxon>Tracheophyta</taxon>
        <taxon>Spermatophyta</taxon>
        <taxon>Magnoliopsida</taxon>
        <taxon>Liliopsida</taxon>
        <taxon>Poales</taxon>
        <taxon>Poaceae</taxon>
        <taxon>PACMAD clade</taxon>
        <taxon>Arundinoideae</taxon>
        <taxon>Arundineae</taxon>
        <taxon>Arundo</taxon>
    </lineage>
</organism>
<protein>
    <submittedName>
        <fullName evidence="2">Uncharacterized protein</fullName>
    </submittedName>
</protein>
<accession>A0A0A9E309</accession>
<reference evidence="2" key="1">
    <citation type="submission" date="2014-09" db="EMBL/GenBank/DDBJ databases">
        <authorList>
            <person name="Magalhaes I.L.F."/>
            <person name="Oliveira U."/>
            <person name="Santos F.R."/>
            <person name="Vidigal T.H.D.A."/>
            <person name="Brescovit A.D."/>
            <person name="Santos A.J."/>
        </authorList>
    </citation>
    <scope>NUCLEOTIDE SEQUENCE</scope>
    <source>
        <tissue evidence="2">Shoot tissue taken approximately 20 cm above the soil surface</tissue>
    </source>
</reference>
<sequence>MLASHGFGALWYILSIQREDSCWRKACSNQDGCDPASLYCGSNVFGNNTFLQDACPSNGSDHPDPIFGIFLPDLQNVSQSTNFFEKLFYFFGGDCKMFKKLTSNSFLTNE</sequence>
<dbReference type="GO" id="GO:0016020">
    <property type="term" value="C:membrane"/>
    <property type="evidence" value="ECO:0007669"/>
    <property type="project" value="UniProtKB-SubCell"/>
</dbReference>
<keyword evidence="1" id="KW-0407">Ion channel</keyword>
<reference evidence="2" key="2">
    <citation type="journal article" date="2015" name="Data Brief">
        <title>Shoot transcriptome of the giant reed, Arundo donax.</title>
        <authorList>
            <person name="Barrero R.A."/>
            <person name="Guerrero F.D."/>
            <person name="Moolhuijzen P."/>
            <person name="Goolsby J.A."/>
            <person name="Tidwell J."/>
            <person name="Bellgard S.E."/>
            <person name="Bellgard M.I."/>
        </authorList>
    </citation>
    <scope>NUCLEOTIDE SEQUENCE</scope>
    <source>
        <tissue evidence="2">Shoot tissue taken approximately 20 cm above the soil surface</tissue>
    </source>
</reference>
<keyword evidence="1" id="KW-0406">Ion transport</keyword>
<dbReference type="PANTHER" id="PTHR45651">
    <property type="entry name" value="CYCLIC NUCLEOTIDE-GATED ION CHANNEL 15-RELATED-RELATED"/>
    <property type="match status" value="1"/>
</dbReference>
<dbReference type="AlphaFoldDB" id="A0A0A9E309"/>
<evidence type="ECO:0000256" key="1">
    <source>
        <dbReference type="ARBA" id="ARBA00023303"/>
    </source>
</evidence>
<proteinExistence type="predicted"/>
<dbReference type="EMBL" id="GBRH01205605">
    <property type="protein sequence ID" value="JAD92290.1"/>
    <property type="molecule type" value="Transcribed_RNA"/>
</dbReference>
<dbReference type="PANTHER" id="PTHR45651:SF5">
    <property type="entry name" value="CYCLIC NUCLEOTIDE-GATED ION CHANNEL 1"/>
    <property type="match status" value="1"/>
</dbReference>
<evidence type="ECO:0000313" key="2">
    <source>
        <dbReference type="EMBL" id="JAD92290.1"/>
    </source>
</evidence>
<name>A0A0A9E309_ARUDO</name>
<keyword evidence="1" id="KW-0813">Transport</keyword>
<dbReference type="GO" id="GO:0034220">
    <property type="term" value="P:monoatomic ion transmembrane transport"/>
    <property type="evidence" value="ECO:0007669"/>
    <property type="project" value="UniProtKB-KW"/>
</dbReference>